<keyword evidence="1" id="KW-0812">Transmembrane</keyword>
<evidence type="ECO:0008006" key="4">
    <source>
        <dbReference type="Google" id="ProtNLM"/>
    </source>
</evidence>
<dbReference type="Proteomes" id="UP000244527">
    <property type="component" value="Chromosome"/>
</dbReference>
<dbReference type="RefSeq" id="WP_108740296.1">
    <property type="nucleotide sequence ID" value="NZ_CP020918.1"/>
</dbReference>
<feature type="transmembrane region" description="Helical" evidence="1">
    <location>
        <begin position="31"/>
        <end position="52"/>
    </location>
</feature>
<organism evidence="2 3">
    <name type="scientific">Flavobacterium faecale</name>
    <dbReference type="NCBI Taxonomy" id="1355330"/>
    <lineage>
        <taxon>Bacteria</taxon>
        <taxon>Pseudomonadati</taxon>
        <taxon>Bacteroidota</taxon>
        <taxon>Flavobacteriia</taxon>
        <taxon>Flavobacteriales</taxon>
        <taxon>Flavobacteriaceae</taxon>
        <taxon>Flavobacterium</taxon>
    </lineage>
</organism>
<proteinExistence type="predicted"/>
<dbReference type="AlphaFoldDB" id="A0A2S1LCT1"/>
<name>A0A2S1LCT1_9FLAO</name>
<dbReference type="EMBL" id="CP020918">
    <property type="protein sequence ID" value="AWG21346.1"/>
    <property type="molecule type" value="Genomic_DNA"/>
</dbReference>
<dbReference type="KEGG" id="ffa:FFWV33_07295"/>
<feature type="transmembrane region" description="Helical" evidence="1">
    <location>
        <begin position="7"/>
        <end position="25"/>
    </location>
</feature>
<accession>A0A2S1LCT1</accession>
<sequence length="120" mass="13648">MKILNFLNLVIVITVVITGILSPLIKDCGLIVFFTGLFIMPAYQLLSGLIWLTNETNNKDVTNYFKGVLGYFFLMFLFSLSHNSLINQSVIESIMMYIGVSIPILLALYFTFILNKNARR</sequence>
<evidence type="ECO:0000256" key="1">
    <source>
        <dbReference type="SAM" id="Phobius"/>
    </source>
</evidence>
<dbReference type="OrthoDB" id="10006028at2"/>
<feature type="transmembrane region" description="Helical" evidence="1">
    <location>
        <begin position="64"/>
        <end position="82"/>
    </location>
</feature>
<keyword evidence="1" id="KW-0472">Membrane</keyword>
<gene>
    <name evidence="2" type="ORF">FFWV33_07295</name>
</gene>
<protein>
    <recommendedName>
        <fullName evidence="4">Permease</fullName>
    </recommendedName>
</protein>
<evidence type="ECO:0000313" key="2">
    <source>
        <dbReference type="EMBL" id="AWG21346.1"/>
    </source>
</evidence>
<evidence type="ECO:0000313" key="3">
    <source>
        <dbReference type="Proteomes" id="UP000244527"/>
    </source>
</evidence>
<keyword evidence="1" id="KW-1133">Transmembrane helix</keyword>
<reference evidence="2 3" key="1">
    <citation type="submission" date="2017-04" db="EMBL/GenBank/DDBJ databases">
        <title>Compelte genome sequence of WV33.</title>
        <authorList>
            <person name="Lee P.C."/>
        </authorList>
    </citation>
    <scope>NUCLEOTIDE SEQUENCE [LARGE SCALE GENOMIC DNA]</scope>
    <source>
        <strain evidence="2 3">WV33</strain>
    </source>
</reference>
<keyword evidence="3" id="KW-1185">Reference proteome</keyword>
<feature type="transmembrane region" description="Helical" evidence="1">
    <location>
        <begin position="94"/>
        <end position="114"/>
    </location>
</feature>